<dbReference type="AlphaFoldDB" id="A0A812VW71"/>
<dbReference type="Pfam" id="PF00722">
    <property type="entry name" value="Glyco_hydro_16"/>
    <property type="match status" value="1"/>
</dbReference>
<dbReference type="PANTHER" id="PTHR10963:SF55">
    <property type="entry name" value="GLYCOSIDE HYDROLASE FAMILY 16 PROTEIN"/>
    <property type="match status" value="1"/>
</dbReference>
<keyword evidence="2" id="KW-0862">Zinc</keyword>
<evidence type="ECO:0000313" key="6">
    <source>
        <dbReference type="EMBL" id="CAE7651991.1"/>
    </source>
</evidence>
<dbReference type="OrthoDB" id="4781at2759"/>
<feature type="signal peptide" evidence="3">
    <location>
        <begin position="1"/>
        <end position="24"/>
    </location>
</feature>
<dbReference type="PROSITE" id="PS50103">
    <property type="entry name" value="ZF_C3H1"/>
    <property type="match status" value="1"/>
</dbReference>
<proteinExistence type="inferred from homology"/>
<dbReference type="InterPro" id="IPR000757">
    <property type="entry name" value="Beta-glucanase-like"/>
</dbReference>
<evidence type="ECO:0000256" key="2">
    <source>
        <dbReference type="PROSITE-ProRule" id="PRU00723"/>
    </source>
</evidence>
<feature type="domain" description="GH16" evidence="5">
    <location>
        <begin position="47"/>
        <end position="331"/>
    </location>
</feature>
<feature type="zinc finger region" description="C3H1-type" evidence="2">
    <location>
        <begin position="457"/>
        <end position="481"/>
    </location>
</feature>
<organism evidence="6 7">
    <name type="scientific">Symbiodinium necroappetens</name>
    <dbReference type="NCBI Taxonomy" id="1628268"/>
    <lineage>
        <taxon>Eukaryota</taxon>
        <taxon>Sar</taxon>
        <taxon>Alveolata</taxon>
        <taxon>Dinophyceae</taxon>
        <taxon>Suessiales</taxon>
        <taxon>Symbiodiniaceae</taxon>
        <taxon>Symbiodinium</taxon>
    </lineage>
</organism>
<evidence type="ECO:0000256" key="3">
    <source>
        <dbReference type="SAM" id="SignalP"/>
    </source>
</evidence>
<dbReference type="SUPFAM" id="SSF49899">
    <property type="entry name" value="Concanavalin A-like lectins/glucanases"/>
    <property type="match status" value="1"/>
</dbReference>
<evidence type="ECO:0000256" key="1">
    <source>
        <dbReference type="ARBA" id="ARBA00006865"/>
    </source>
</evidence>
<dbReference type="GO" id="GO:0004553">
    <property type="term" value="F:hydrolase activity, hydrolyzing O-glycosyl compounds"/>
    <property type="evidence" value="ECO:0007669"/>
    <property type="project" value="InterPro"/>
</dbReference>
<dbReference type="Gene3D" id="2.60.120.200">
    <property type="match status" value="1"/>
</dbReference>
<dbReference type="GO" id="GO:0008270">
    <property type="term" value="F:zinc ion binding"/>
    <property type="evidence" value="ECO:0007669"/>
    <property type="project" value="UniProtKB-KW"/>
</dbReference>
<keyword evidence="2" id="KW-0479">Metal-binding</keyword>
<gene>
    <name evidence="6" type="primary">bglA</name>
    <name evidence="6" type="ORF">SNEC2469_LOCUS18445</name>
</gene>
<dbReference type="InterPro" id="IPR013320">
    <property type="entry name" value="ConA-like_dom_sf"/>
</dbReference>
<comment type="similarity">
    <text evidence="1">Belongs to the glycosyl hydrolase 16 family.</text>
</comment>
<evidence type="ECO:0000313" key="7">
    <source>
        <dbReference type="Proteomes" id="UP000601435"/>
    </source>
</evidence>
<reference evidence="6" key="1">
    <citation type="submission" date="2021-02" db="EMBL/GenBank/DDBJ databases">
        <authorList>
            <person name="Dougan E. K."/>
            <person name="Rhodes N."/>
            <person name="Thang M."/>
            <person name="Chan C."/>
        </authorList>
    </citation>
    <scope>NUCLEOTIDE SEQUENCE</scope>
</reference>
<evidence type="ECO:0000259" key="5">
    <source>
        <dbReference type="PROSITE" id="PS51762"/>
    </source>
</evidence>
<evidence type="ECO:0000259" key="4">
    <source>
        <dbReference type="PROSITE" id="PS50103"/>
    </source>
</evidence>
<dbReference type="PROSITE" id="PS51762">
    <property type="entry name" value="GH16_2"/>
    <property type="match status" value="1"/>
</dbReference>
<keyword evidence="2" id="KW-0863">Zinc-finger</keyword>
<dbReference type="CDD" id="cd08023">
    <property type="entry name" value="GH16_laminarinase_like"/>
    <property type="match status" value="1"/>
</dbReference>
<dbReference type="GO" id="GO:0005975">
    <property type="term" value="P:carbohydrate metabolic process"/>
    <property type="evidence" value="ECO:0007669"/>
    <property type="project" value="InterPro"/>
</dbReference>
<keyword evidence="3" id="KW-0732">Signal</keyword>
<dbReference type="Proteomes" id="UP000601435">
    <property type="component" value="Unassembled WGS sequence"/>
</dbReference>
<dbReference type="InterPro" id="IPR050546">
    <property type="entry name" value="Glycosyl_Hydrlase_16"/>
</dbReference>
<name>A0A812VW71_9DINO</name>
<feature type="non-terminal residue" evidence="6">
    <location>
        <position position="487"/>
    </location>
</feature>
<accession>A0A812VW71</accession>
<feature type="domain" description="C3H1-type" evidence="4">
    <location>
        <begin position="457"/>
        <end position="481"/>
    </location>
</feature>
<dbReference type="PANTHER" id="PTHR10963">
    <property type="entry name" value="GLYCOSYL HYDROLASE-RELATED"/>
    <property type="match status" value="1"/>
</dbReference>
<protein>
    <submittedName>
        <fullName evidence="6">BglA protein</fullName>
    </submittedName>
</protein>
<feature type="chain" id="PRO_5032430462" evidence="3">
    <location>
        <begin position="25"/>
        <end position="487"/>
    </location>
</feature>
<sequence length="487" mass="54752">MKKVFGALALCSVFLFFRRDFWSGAVEADVAPAKVASAKLSETLKVEEQKRRKYAFLHTSKTSRRSFCEAEGWDLEWSDEFSGDSLNLTSWELVSSKGGYDNIDLPVGGLNVTACRCAACRRENAVVEDGKLRIISERDPEDNTRYYSAALSTKGRLSWTTDNGPFRVCIRAKLPLNTRGVWPAHWMLPENGLSDKCLDEGEMDILEMVSGDGKAYHAYHWMSSWPGSHCADFETFHRSVSSSMIVREYSTEFHEYAVERTPDGIRYAIDGVPTGSYRAVERGFTLSSAPWFLILNTAIGGGWPGYPAPEVTSMPVEHVIDWVRVVRRRLHKPPRPAQTRSSLCSWGAVASGALRAADLAVKNTFIHVDDGELEWWDPTCRLRRTTSCPGRLQVYEQAHIVVEAQQESPKAPRLEPVLLLKTGLWEDSTDVEDSTPIDESSMLERNLLLHQLGNCKPCSYYYFKEDGCRNGDSCEFCHFCSPAAVKE</sequence>
<keyword evidence="7" id="KW-1185">Reference proteome</keyword>
<dbReference type="InterPro" id="IPR000571">
    <property type="entry name" value="Znf_CCCH"/>
</dbReference>
<comment type="caution">
    <text evidence="6">The sequence shown here is derived from an EMBL/GenBank/DDBJ whole genome shotgun (WGS) entry which is preliminary data.</text>
</comment>
<dbReference type="EMBL" id="CAJNJA010031032">
    <property type="protein sequence ID" value="CAE7651991.1"/>
    <property type="molecule type" value="Genomic_DNA"/>
</dbReference>